<feature type="compositionally biased region" description="Basic and acidic residues" evidence="1">
    <location>
        <begin position="81"/>
        <end position="98"/>
    </location>
</feature>
<feature type="region of interest" description="Disordered" evidence="1">
    <location>
        <begin position="275"/>
        <end position="296"/>
    </location>
</feature>
<name>A0ABP1C113_9BRYO</name>
<keyword evidence="3" id="KW-1185">Reference proteome</keyword>
<protein>
    <submittedName>
        <fullName evidence="2">Uncharacterized protein</fullName>
    </submittedName>
</protein>
<reference evidence="2" key="1">
    <citation type="submission" date="2024-03" db="EMBL/GenBank/DDBJ databases">
        <authorList>
            <consortium name="ELIXIR-Norway"/>
            <consortium name="Elixir Norway"/>
        </authorList>
    </citation>
    <scope>NUCLEOTIDE SEQUENCE</scope>
</reference>
<proteinExistence type="predicted"/>
<organism evidence="2 3">
    <name type="scientific">Sphagnum jensenii</name>
    <dbReference type="NCBI Taxonomy" id="128206"/>
    <lineage>
        <taxon>Eukaryota</taxon>
        <taxon>Viridiplantae</taxon>
        <taxon>Streptophyta</taxon>
        <taxon>Embryophyta</taxon>
        <taxon>Bryophyta</taxon>
        <taxon>Sphagnophytina</taxon>
        <taxon>Sphagnopsida</taxon>
        <taxon>Sphagnales</taxon>
        <taxon>Sphagnaceae</taxon>
        <taxon>Sphagnum</taxon>
    </lineage>
</organism>
<accession>A0ABP1C113</accession>
<evidence type="ECO:0000256" key="1">
    <source>
        <dbReference type="SAM" id="MobiDB-lite"/>
    </source>
</evidence>
<evidence type="ECO:0000313" key="3">
    <source>
        <dbReference type="Proteomes" id="UP001497522"/>
    </source>
</evidence>
<sequence>MDPYSDLRREFLHKILKNIVCKMCIEIFKKPCADITQFPDLIDVNYRVGDFDQCAHIFACVYNVLTTFDSKKESSTATKSIPDEDKTKKSASDREELPHGTCFGISPTVLDIRETLDEDVIIPVLSDRMECIEKGPGLSVFGEEKMIRPSEPTFHLSIIEKGPGLSVLGEEHLREETLDEDNMFPVHFPTVCGLSIIEKGPGLSVHGEENLREETLDEDNMFPVHFPEMCRLSIIEKGPGSSVLGEENLREETLDEDKMIPDISKVVEEECIGKGPGFSVLGEENLGEEPLRSATD</sequence>
<dbReference type="EMBL" id="OZ023709">
    <property type="protein sequence ID" value="CAK9882078.1"/>
    <property type="molecule type" value="Genomic_DNA"/>
</dbReference>
<evidence type="ECO:0000313" key="2">
    <source>
        <dbReference type="EMBL" id="CAK9882078.1"/>
    </source>
</evidence>
<feature type="region of interest" description="Disordered" evidence="1">
    <location>
        <begin position="75"/>
        <end position="100"/>
    </location>
</feature>
<dbReference type="Proteomes" id="UP001497522">
    <property type="component" value="Chromosome 8"/>
</dbReference>
<gene>
    <name evidence="2" type="ORF">CSSPJE1EN2_LOCUS23434</name>
</gene>